<keyword evidence="3" id="KW-1185">Reference proteome</keyword>
<dbReference type="Proteomes" id="UP000766486">
    <property type="component" value="Unassembled WGS sequence"/>
</dbReference>
<protein>
    <submittedName>
        <fullName evidence="2">Uncharacterized protein</fullName>
    </submittedName>
</protein>
<feature type="region of interest" description="Disordered" evidence="1">
    <location>
        <begin position="295"/>
        <end position="327"/>
    </location>
</feature>
<evidence type="ECO:0000313" key="2">
    <source>
        <dbReference type="EMBL" id="VUC37354.1"/>
    </source>
</evidence>
<evidence type="ECO:0000256" key="1">
    <source>
        <dbReference type="SAM" id="MobiDB-lite"/>
    </source>
</evidence>
<reference evidence="2 3" key="1">
    <citation type="submission" date="2019-06" db="EMBL/GenBank/DDBJ databases">
        <authorList>
            <person name="Broberg M."/>
        </authorList>
    </citation>
    <scope>NUCLEOTIDE SEQUENCE [LARGE SCALE GENOMIC DNA]</scope>
</reference>
<feature type="compositionally biased region" description="Polar residues" evidence="1">
    <location>
        <begin position="160"/>
        <end position="200"/>
    </location>
</feature>
<name>A0ABY6V2H3_BIOOC</name>
<feature type="compositionally biased region" description="Polar residues" evidence="1">
    <location>
        <begin position="313"/>
        <end position="324"/>
    </location>
</feature>
<organism evidence="2 3">
    <name type="scientific">Bionectria ochroleuca</name>
    <name type="common">Gliocladium roseum</name>
    <dbReference type="NCBI Taxonomy" id="29856"/>
    <lineage>
        <taxon>Eukaryota</taxon>
        <taxon>Fungi</taxon>
        <taxon>Dikarya</taxon>
        <taxon>Ascomycota</taxon>
        <taxon>Pezizomycotina</taxon>
        <taxon>Sordariomycetes</taxon>
        <taxon>Hypocreomycetidae</taxon>
        <taxon>Hypocreales</taxon>
        <taxon>Bionectriaceae</taxon>
        <taxon>Clonostachys</taxon>
    </lineage>
</organism>
<dbReference type="EMBL" id="CABFNS010000960">
    <property type="protein sequence ID" value="VUC37354.1"/>
    <property type="molecule type" value="Genomic_DNA"/>
</dbReference>
<feature type="region of interest" description="Disordered" evidence="1">
    <location>
        <begin position="106"/>
        <end position="207"/>
    </location>
</feature>
<accession>A0ABY6V2H3</accession>
<sequence length="392" mass="40548">MGLLDLLGVGLNLASQLGNSCSAQAGVSGTCSSVHVRSSIGTTSESNPLGALPFNEELSMLHQSLVTARSLVEDQGPTVSVPESQLHDVLDKIKAMEDQISQLLASKSAETEVPSSNPAGNRPYNLGQVSKSPGSETSATPAQQPSEISASVSKDDSRQEPSPSSDSFKLGTESVSNSPTDESIGPSSPSTGFYISTSPGSEADSLPEQNEAVNLAGIFKESSEEPESAEEFETTEITSTIRITTTTTITRTVTQSIHLSNVLPSVSNAAVVIPAENREGLYPTEAYPVAQLQEVTSTKSSASEGRAARTDTKTPASPQTTSRQPVEAGDDYLALTKTPGAIVSQPPAASPVSALNKYAIAMDKSGGIASVTPSGFRTITLPANNGTSPNGH</sequence>
<comment type="caution">
    <text evidence="2">The sequence shown here is derived from an EMBL/GenBank/DDBJ whole genome shotgun (WGS) entry which is preliminary data.</text>
</comment>
<proteinExistence type="predicted"/>
<evidence type="ECO:0000313" key="3">
    <source>
        <dbReference type="Proteomes" id="UP000766486"/>
    </source>
</evidence>
<feature type="compositionally biased region" description="Polar residues" evidence="1">
    <location>
        <begin position="127"/>
        <end position="152"/>
    </location>
</feature>
<gene>
    <name evidence="2" type="ORF">CLO192961_LOCUS469898</name>
</gene>